<comment type="caution">
    <text evidence="1">The sequence shown here is derived from an EMBL/GenBank/DDBJ whole genome shotgun (WGS) entry which is preliminary data.</text>
</comment>
<protein>
    <submittedName>
        <fullName evidence="1">Uncharacterized protein</fullName>
    </submittedName>
</protein>
<accession>A0ABQ4VIH1</accession>
<name>A0ABQ4VIH1_9PAST</name>
<dbReference type="GeneID" id="69686433"/>
<evidence type="ECO:0000313" key="1">
    <source>
        <dbReference type="EMBL" id="GJH43174.1"/>
    </source>
</evidence>
<dbReference type="Proteomes" id="UP001052140">
    <property type="component" value="Unassembled WGS sequence"/>
</dbReference>
<keyword evidence="2" id="KW-1185">Reference proteome</keyword>
<proteinExistence type="predicted"/>
<dbReference type="EMBL" id="BPUX01000023">
    <property type="protein sequence ID" value="GJH43174.1"/>
    <property type="molecule type" value="Genomic_DNA"/>
</dbReference>
<dbReference type="RefSeq" id="WP_191134882.1">
    <property type="nucleotide sequence ID" value="NZ_BPUX01000023.1"/>
</dbReference>
<organism evidence="1 2">
    <name type="scientific">Pasteurella canis</name>
    <dbReference type="NCBI Taxonomy" id="753"/>
    <lineage>
        <taxon>Bacteria</taxon>
        <taxon>Pseudomonadati</taxon>
        <taxon>Pseudomonadota</taxon>
        <taxon>Gammaproteobacteria</taxon>
        <taxon>Pasteurellales</taxon>
        <taxon>Pasteurellaceae</taxon>
        <taxon>Pasteurella</taxon>
    </lineage>
</organism>
<gene>
    <name evidence="1" type="ORF">PA42_13480</name>
</gene>
<evidence type="ECO:0000313" key="2">
    <source>
        <dbReference type="Proteomes" id="UP001052140"/>
    </source>
</evidence>
<reference evidence="1" key="1">
    <citation type="submission" date="2024-05" db="EMBL/GenBank/DDBJ databases">
        <title>Determining zoonotic pasteurella genome.</title>
        <authorList>
            <person name="Maeda T."/>
            <person name="Takahashi T."/>
            <person name="Yoshida H."/>
        </authorList>
    </citation>
    <scope>NUCLEOTIDE SEQUENCE</scope>
    <source>
        <strain evidence="1">PA42</strain>
    </source>
</reference>
<sequence length="129" mass="15228">MQKKKYNSTLPDNSKHAEVLRENIKNTIRFMGITQKEASDIISEEIGKDNFYESFKKILQRCKNIKKLEYYLSILKESEKYRIVSNSVIKHIGDEKILGKENLVFLHKMSEEISMSIDDKETSIREMYT</sequence>